<dbReference type="AlphaFoldDB" id="A0A8S0QP54"/>
<organism evidence="3 4">
    <name type="scientific">Olea europaea subsp. europaea</name>
    <dbReference type="NCBI Taxonomy" id="158383"/>
    <lineage>
        <taxon>Eukaryota</taxon>
        <taxon>Viridiplantae</taxon>
        <taxon>Streptophyta</taxon>
        <taxon>Embryophyta</taxon>
        <taxon>Tracheophyta</taxon>
        <taxon>Spermatophyta</taxon>
        <taxon>Magnoliopsida</taxon>
        <taxon>eudicotyledons</taxon>
        <taxon>Gunneridae</taxon>
        <taxon>Pentapetalae</taxon>
        <taxon>asterids</taxon>
        <taxon>lamiids</taxon>
        <taxon>Lamiales</taxon>
        <taxon>Oleaceae</taxon>
        <taxon>Oleeae</taxon>
        <taxon>Olea</taxon>
    </lineage>
</organism>
<dbReference type="OrthoDB" id="6077919at2759"/>
<dbReference type="PROSITE" id="PS00028">
    <property type="entry name" value="ZINC_FINGER_C2H2_1"/>
    <property type="match status" value="2"/>
</dbReference>
<dbReference type="PANTHER" id="PTHR47591:SF1">
    <property type="entry name" value="ZINC FINGER PROTEIN ZAT2-RELATED"/>
    <property type="match status" value="1"/>
</dbReference>
<feature type="region of interest" description="Disordered" evidence="1">
    <location>
        <begin position="387"/>
        <end position="418"/>
    </location>
</feature>
<sequence length="476" mass="52751">MEKDQENQPDSMMEYDQDSPGAEKVAPLDVFTDKPLQGKNKFPNMKKSTEEEDMKDGSKVKDHCCVECKKRFSSGKALGGHISMAHVQANRDFSLTRRKSKKKRLKKFMGSSSPSDYGGKNICKICWKDFPTDRSLFGHMKCHPNRAWRGMEPPAEDAMNFSEPEFEAMNRVPPHVLDGDQIDSGPVVASSAAGLNESVKWQVTGQRGRAPTKTVIDSLPLPSSEEILAVQQLVRLLDGDSRKPSEDLDSTSNYSWISEDETDDVNQDFQLNKNKEKVFPVGDERDSPVKKLKIWERADETPGGAQVGRILYNVKGKGKLDHGFDNEFSTNCSTMIKEKTGEEKKSVRPELQPNFSHIVPAAKSVPPAATADKYIFSTYRESFSTPIGLGGQRSSHKEIKVGYNPSDDQSSNEASYAKDEPKINAIKQLEVNKALGIQNQCHCTGECNHPDHITSTEEAKSSQDGKDGKESGNAAS</sequence>
<dbReference type="Pfam" id="PF13912">
    <property type="entry name" value="zf-C2H2_6"/>
    <property type="match status" value="2"/>
</dbReference>
<feature type="domain" description="C2H2-type" evidence="2">
    <location>
        <begin position="64"/>
        <end position="86"/>
    </location>
</feature>
<evidence type="ECO:0000256" key="1">
    <source>
        <dbReference type="SAM" id="MobiDB-lite"/>
    </source>
</evidence>
<reference evidence="3 4" key="1">
    <citation type="submission" date="2019-12" db="EMBL/GenBank/DDBJ databases">
        <authorList>
            <person name="Alioto T."/>
            <person name="Alioto T."/>
            <person name="Gomez Garrido J."/>
        </authorList>
    </citation>
    <scope>NUCLEOTIDE SEQUENCE [LARGE SCALE GENOMIC DNA]</scope>
</reference>
<dbReference type="InterPro" id="IPR013087">
    <property type="entry name" value="Znf_C2H2_type"/>
</dbReference>
<gene>
    <name evidence="3" type="ORF">OLEA9_A052468</name>
</gene>
<dbReference type="Proteomes" id="UP000594638">
    <property type="component" value="Unassembled WGS sequence"/>
</dbReference>
<keyword evidence="4" id="KW-1185">Reference proteome</keyword>
<dbReference type="Gene3D" id="3.30.160.60">
    <property type="entry name" value="Classic Zinc Finger"/>
    <property type="match status" value="1"/>
</dbReference>
<feature type="region of interest" description="Disordered" evidence="1">
    <location>
        <begin position="441"/>
        <end position="476"/>
    </location>
</feature>
<dbReference type="SMART" id="SM00355">
    <property type="entry name" value="ZnF_C2H2"/>
    <property type="match status" value="2"/>
</dbReference>
<feature type="domain" description="C2H2-type" evidence="2">
    <location>
        <begin position="123"/>
        <end position="143"/>
    </location>
</feature>
<proteinExistence type="predicted"/>
<feature type="compositionally biased region" description="Basic and acidic residues" evidence="1">
    <location>
        <begin position="448"/>
        <end position="470"/>
    </location>
</feature>
<evidence type="ECO:0000259" key="2">
    <source>
        <dbReference type="PROSITE" id="PS00028"/>
    </source>
</evidence>
<evidence type="ECO:0000313" key="3">
    <source>
        <dbReference type="EMBL" id="CAA2968358.1"/>
    </source>
</evidence>
<evidence type="ECO:0000313" key="4">
    <source>
        <dbReference type="Proteomes" id="UP000594638"/>
    </source>
</evidence>
<dbReference type="EMBL" id="CACTIH010001905">
    <property type="protein sequence ID" value="CAA2968358.1"/>
    <property type="molecule type" value="Genomic_DNA"/>
</dbReference>
<dbReference type="PANTHER" id="PTHR47591">
    <property type="entry name" value="ZINC FINGER PROTEIN ZAT2-RELATED"/>
    <property type="match status" value="1"/>
</dbReference>
<comment type="caution">
    <text evidence="3">The sequence shown here is derived from an EMBL/GenBank/DDBJ whole genome shotgun (WGS) entry which is preliminary data.</text>
</comment>
<feature type="region of interest" description="Disordered" evidence="1">
    <location>
        <begin position="1"/>
        <end position="56"/>
    </location>
</feature>
<protein>
    <submittedName>
        <fullName evidence="3">Zinc finger ZAT9-like</fullName>
    </submittedName>
</protein>
<dbReference type="Gramene" id="OE9A052468T2">
    <property type="protein sequence ID" value="OE9A052468C2"/>
    <property type="gene ID" value="OE9A052468"/>
</dbReference>
<accession>A0A8S0QP54</accession>
<name>A0A8S0QP54_OLEEU</name>